<name>A0A285D3X4_9BACI</name>
<sequence>MMNQINRTDEWSQQVWKYCFSGNIREAYQLLASKQNLSKEWLKLREDLFERFFAERPSLPNPPISNKLEPFLNCYYLYLIQVLLQKIERKQAEEELSDNLSILLKKPGSSMEQLEAELKVVFEKESYHFLGGKTEPFYGPYIWAANEEREYEVEIPLGKQRLKVNFMHGFIMKGWLDFATCGRRGAGGWAKEEGLYCVYDVYKDILDSSKFQVSYLKHEAQHADDFKRFPHIKSYELEYRAKLVELIYEETSRILYQLVRDADPNPDFPHNYSSYLIIQDLEKQAGFRFSTQPNFTNDLIDKVRNAAAKAFLEHTASLEKRF</sequence>
<evidence type="ECO:0000313" key="1">
    <source>
        <dbReference type="EMBL" id="SNX74531.1"/>
    </source>
</evidence>
<dbReference type="AlphaFoldDB" id="A0A285D3X4"/>
<proteinExistence type="predicted"/>
<protein>
    <submittedName>
        <fullName evidence="1">Uncharacterized protein</fullName>
    </submittedName>
</protein>
<reference evidence="1 2" key="1">
    <citation type="submission" date="2017-08" db="EMBL/GenBank/DDBJ databases">
        <authorList>
            <person name="de Groot N.N."/>
        </authorList>
    </citation>
    <scope>NUCLEOTIDE SEQUENCE [LARGE SCALE GENOMIC DNA]</scope>
    <source>
        <strain evidence="1 2">JC228</strain>
    </source>
</reference>
<dbReference type="Proteomes" id="UP000219546">
    <property type="component" value="Unassembled WGS sequence"/>
</dbReference>
<gene>
    <name evidence="1" type="ORF">SAMN05877753_109166</name>
</gene>
<organism evidence="1 2">
    <name type="scientific">Bacillus oleivorans</name>
    <dbReference type="NCBI Taxonomy" id="1448271"/>
    <lineage>
        <taxon>Bacteria</taxon>
        <taxon>Bacillati</taxon>
        <taxon>Bacillota</taxon>
        <taxon>Bacilli</taxon>
        <taxon>Bacillales</taxon>
        <taxon>Bacillaceae</taxon>
        <taxon>Bacillus</taxon>
    </lineage>
</organism>
<accession>A0A285D3X4</accession>
<dbReference type="EMBL" id="OAOP01000009">
    <property type="protein sequence ID" value="SNX74531.1"/>
    <property type="molecule type" value="Genomic_DNA"/>
</dbReference>
<keyword evidence="2" id="KW-1185">Reference proteome</keyword>
<evidence type="ECO:0000313" key="2">
    <source>
        <dbReference type="Proteomes" id="UP000219546"/>
    </source>
</evidence>